<dbReference type="AlphaFoldDB" id="A0A0F9QHL5"/>
<dbReference type="PROSITE" id="PS50928">
    <property type="entry name" value="ABC_TM1"/>
    <property type="match status" value="1"/>
</dbReference>
<keyword evidence="3" id="KW-1003">Cell membrane</keyword>
<evidence type="ECO:0000256" key="6">
    <source>
        <dbReference type="ARBA" id="ARBA00023136"/>
    </source>
</evidence>
<dbReference type="InterPro" id="IPR000515">
    <property type="entry name" value="MetI-like"/>
</dbReference>
<evidence type="ECO:0000256" key="1">
    <source>
        <dbReference type="ARBA" id="ARBA00004651"/>
    </source>
</evidence>
<dbReference type="SUPFAM" id="SSF161098">
    <property type="entry name" value="MetI-like"/>
    <property type="match status" value="1"/>
</dbReference>
<dbReference type="CDD" id="cd06261">
    <property type="entry name" value="TM_PBP2"/>
    <property type="match status" value="1"/>
</dbReference>
<keyword evidence="4 7" id="KW-0812">Transmembrane</keyword>
<proteinExistence type="predicted"/>
<evidence type="ECO:0000256" key="4">
    <source>
        <dbReference type="ARBA" id="ARBA00022692"/>
    </source>
</evidence>
<evidence type="ECO:0000313" key="9">
    <source>
        <dbReference type="EMBL" id="KKN43590.1"/>
    </source>
</evidence>
<dbReference type="GO" id="GO:0055085">
    <property type="term" value="P:transmembrane transport"/>
    <property type="evidence" value="ECO:0007669"/>
    <property type="project" value="InterPro"/>
</dbReference>
<reference evidence="9" key="1">
    <citation type="journal article" date="2015" name="Nature">
        <title>Complex archaea that bridge the gap between prokaryotes and eukaryotes.</title>
        <authorList>
            <person name="Spang A."/>
            <person name="Saw J.H."/>
            <person name="Jorgensen S.L."/>
            <person name="Zaremba-Niedzwiedzka K."/>
            <person name="Martijn J."/>
            <person name="Lind A.E."/>
            <person name="van Eijk R."/>
            <person name="Schleper C."/>
            <person name="Guy L."/>
            <person name="Ettema T.J."/>
        </authorList>
    </citation>
    <scope>NUCLEOTIDE SEQUENCE</scope>
</reference>
<evidence type="ECO:0000259" key="8">
    <source>
        <dbReference type="PROSITE" id="PS50928"/>
    </source>
</evidence>
<comment type="subcellular location">
    <subcellularLocation>
        <location evidence="1">Cell membrane</location>
        <topology evidence="1">Multi-pass membrane protein</topology>
    </subcellularLocation>
</comment>
<feature type="transmembrane region" description="Helical" evidence="7">
    <location>
        <begin position="12"/>
        <end position="33"/>
    </location>
</feature>
<keyword evidence="2" id="KW-0813">Transport</keyword>
<evidence type="ECO:0000256" key="5">
    <source>
        <dbReference type="ARBA" id="ARBA00022989"/>
    </source>
</evidence>
<sequence length="355" mass="39734">MSRQSRNMIKYIIKRILLMFPILIAVLIFTWVLSNSMAINPDLNRIEGNVQEPAKYVQELRRSGFYEPWFVKLGIYLGRFFTGDWGQSFLIAEGTPVITLIAEIFPKTIELMLFSIIIVPIISIKLGVNSAKYKNKPRDTLIRGMAIIGAGFPVFYIATLIQLFIGLTIRDFSHGGIFLEVLYPNNPILDSPIPSGGVGTGFRLIDSLLYNDQIYLWDTLLHLILPVFCMIFVSLSGLTRQTRSSMLDVLDQDYIRTARAKGVLEKNVINKHALRNAILPTSHLVIGGTAGALLGSLFVEVTFNYTGFGYTMYMAIIMGDYLVINGLLVFSTIVVISGTLIADVAYTIIDPRIIY</sequence>
<accession>A0A0F9QHL5</accession>
<feature type="domain" description="ABC transmembrane type-1" evidence="8">
    <location>
        <begin position="105"/>
        <end position="346"/>
    </location>
</feature>
<name>A0A0F9QHL5_9ZZZZ</name>
<protein>
    <recommendedName>
        <fullName evidence="8">ABC transmembrane type-1 domain-containing protein</fullName>
    </recommendedName>
</protein>
<feature type="transmembrane region" description="Helical" evidence="7">
    <location>
        <begin position="323"/>
        <end position="349"/>
    </location>
</feature>
<evidence type="ECO:0000256" key="3">
    <source>
        <dbReference type="ARBA" id="ARBA00022475"/>
    </source>
</evidence>
<gene>
    <name evidence="9" type="ORF">LCGC14_0701680</name>
</gene>
<evidence type="ECO:0000256" key="2">
    <source>
        <dbReference type="ARBA" id="ARBA00022448"/>
    </source>
</evidence>
<dbReference type="Pfam" id="PF00528">
    <property type="entry name" value="BPD_transp_1"/>
    <property type="match status" value="1"/>
</dbReference>
<dbReference type="InterPro" id="IPR035906">
    <property type="entry name" value="MetI-like_sf"/>
</dbReference>
<comment type="caution">
    <text evidence="9">The sequence shown here is derived from an EMBL/GenBank/DDBJ whole genome shotgun (WGS) entry which is preliminary data.</text>
</comment>
<evidence type="ECO:0000256" key="7">
    <source>
        <dbReference type="SAM" id="Phobius"/>
    </source>
</evidence>
<dbReference type="PANTHER" id="PTHR30465">
    <property type="entry name" value="INNER MEMBRANE ABC TRANSPORTER"/>
    <property type="match status" value="1"/>
</dbReference>
<dbReference type="Gene3D" id="1.10.3720.10">
    <property type="entry name" value="MetI-like"/>
    <property type="match status" value="1"/>
</dbReference>
<dbReference type="EMBL" id="LAZR01001502">
    <property type="protein sequence ID" value="KKN43590.1"/>
    <property type="molecule type" value="Genomic_DNA"/>
</dbReference>
<organism evidence="9">
    <name type="scientific">marine sediment metagenome</name>
    <dbReference type="NCBI Taxonomy" id="412755"/>
    <lineage>
        <taxon>unclassified sequences</taxon>
        <taxon>metagenomes</taxon>
        <taxon>ecological metagenomes</taxon>
    </lineage>
</organism>
<dbReference type="GO" id="GO:0005886">
    <property type="term" value="C:plasma membrane"/>
    <property type="evidence" value="ECO:0007669"/>
    <property type="project" value="UniProtKB-SubCell"/>
</dbReference>
<keyword evidence="6 7" id="KW-0472">Membrane</keyword>
<feature type="transmembrane region" description="Helical" evidence="7">
    <location>
        <begin position="111"/>
        <end position="128"/>
    </location>
</feature>
<keyword evidence="5 7" id="KW-1133">Transmembrane helix</keyword>
<feature type="transmembrane region" description="Helical" evidence="7">
    <location>
        <begin position="284"/>
        <end position="303"/>
    </location>
</feature>
<feature type="transmembrane region" description="Helical" evidence="7">
    <location>
        <begin position="214"/>
        <end position="238"/>
    </location>
</feature>
<dbReference type="PANTHER" id="PTHR30465:SF0">
    <property type="entry name" value="OLIGOPEPTIDE TRANSPORT SYSTEM PERMEASE PROTEIN APPB"/>
    <property type="match status" value="1"/>
</dbReference>
<feature type="transmembrane region" description="Helical" evidence="7">
    <location>
        <begin position="140"/>
        <end position="165"/>
    </location>
</feature>